<gene>
    <name evidence="9" type="ORF">GE061_003158</name>
</gene>
<evidence type="ECO:0000259" key="8">
    <source>
        <dbReference type="PROSITE" id="PS50262"/>
    </source>
</evidence>
<dbReference type="GO" id="GO:0004930">
    <property type="term" value="F:G protein-coupled receptor activity"/>
    <property type="evidence" value="ECO:0007669"/>
    <property type="project" value="InterPro"/>
</dbReference>
<dbReference type="Gene3D" id="1.20.1070.10">
    <property type="entry name" value="Rhodopsin 7-helix transmembrane proteins"/>
    <property type="match status" value="1"/>
</dbReference>
<evidence type="ECO:0000256" key="5">
    <source>
        <dbReference type="ARBA" id="ARBA00022989"/>
    </source>
</evidence>
<comment type="similarity">
    <text evidence="2">Belongs to the G-protein coupled receptor 1 family.</text>
</comment>
<dbReference type="GO" id="GO:0042277">
    <property type="term" value="F:peptide binding"/>
    <property type="evidence" value="ECO:0007669"/>
    <property type="project" value="TreeGrafter"/>
</dbReference>
<dbReference type="GO" id="GO:0032870">
    <property type="term" value="P:cellular response to hormone stimulus"/>
    <property type="evidence" value="ECO:0007669"/>
    <property type="project" value="TreeGrafter"/>
</dbReference>
<evidence type="ECO:0000256" key="7">
    <source>
        <dbReference type="ARBA" id="ARBA00023170"/>
    </source>
</evidence>
<evidence type="ECO:0000256" key="4">
    <source>
        <dbReference type="ARBA" id="ARBA00022692"/>
    </source>
</evidence>
<feature type="domain" description="G-protein coupled receptors family 1 profile" evidence="8">
    <location>
        <begin position="1"/>
        <end position="58"/>
    </location>
</feature>
<sequence>MLVAVVIIFVICWGPLLILNVLMAFDVVSTLQPGPVKYCKTIFHLMAYFNSCVNPVVYGFMSKNFRESFVKALCCRKSNVRRQLSVSHTRTTSLRTYIN</sequence>
<dbReference type="PANTHER" id="PTHR24241">
    <property type="entry name" value="NEUROPEPTIDE RECEPTOR-RELATED G-PROTEIN COUPLED RECEPTOR"/>
    <property type="match status" value="1"/>
</dbReference>
<dbReference type="EMBL" id="WIXP02000011">
    <property type="protein sequence ID" value="KAF6202756.1"/>
    <property type="molecule type" value="Genomic_DNA"/>
</dbReference>
<dbReference type="SUPFAM" id="SSF81321">
    <property type="entry name" value="Family A G protein-coupled receptor-like"/>
    <property type="match status" value="1"/>
</dbReference>
<evidence type="ECO:0000256" key="3">
    <source>
        <dbReference type="ARBA" id="ARBA00022475"/>
    </source>
</evidence>
<evidence type="ECO:0000256" key="2">
    <source>
        <dbReference type="ARBA" id="ARBA00010663"/>
    </source>
</evidence>
<organism evidence="9 10">
    <name type="scientific">Apolygus lucorum</name>
    <name type="common">Small green plant bug</name>
    <name type="synonym">Lygocoris lucorum</name>
    <dbReference type="NCBI Taxonomy" id="248454"/>
    <lineage>
        <taxon>Eukaryota</taxon>
        <taxon>Metazoa</taxon>
        <taxon>Ecdysozoa</taxon>
        <taxon>Arthropoda</taxon>
        <taxon>Hexapoda</taxon>
        <taxon>Insecta</taxon>
        <taxon>Pterygota</taxon>
        <taxon>Neoptera</taxon>
        <taxon>Paraneoptera</taxon>
        <taxon>Hemiptera</taxon>
        <taxon>Heteroptera</taxon>
        <taxon>Panheteroptera</taxon>
        <taxon>Cimicomorpha</taxon>
        <taxon>Miridae</taxon>
        <taxon>Mirini</taxon>
        <taxon>Apolygus</taxon>
    </lineage>
</organism>
<keyword evidence="4" id="KW-0812">Transmembrane</keyword>
<dbReference type="AlphaFoldDB" id="A0A6A4JSQ8"/>
<dbReference type="Proteomes" id="UP000466442">
    <property type="component" value="Unassembled WGS sequence"/>
</dbReference>
<dbReference type="PROSITE" id="PS50262">
    <property type="entry name" value="G_PROTEIN_RECEP_F1_2"/>
    <property type="match status" value="1"/>
</dbReference>
<dbReference type="InterPro" id="IPR000276">
    <property type="entry name" value="GPCR_Rhodpsn"/>
</dbReference>
<keyword evidence="7" id="KW-0675">Receptor</keyword>
<name>A0A6A4JSQ8_APOLU</name>
<evidence type="ECO:0000256" key="6">
    <source>
        <dbReference type="ARBA" id="ARBA00023136"/>
    </source>
</evidence>
<comment type="caution">
    <text evidence="9">The sequence shown here is derived from an EMBL/GenBank/DDBJ whole genome shotgun (WGS) entry which is preliminary data.</text>
</comment>
<comment type="subcellular location">
    <subcellularLocation>
        <location evidence="1">Cell membrane</location>
        <topology evidence="1">Multi-pass membrane protein</topology>
    </subcellularLocation>
</comment>
<accession>A0A6A4JSQ8</accession>
<keyword evidence="6" id="KW-0472">Membrane</keyword>
<evidence type="ECO:0000313" key="9">
    <source>
        <dbReference type="EMBL" id="KAF6202756.1"/>
    </source>
</evidence>
<evidence type="ECO:0000313" key="10">
    <source>
        <dbReference type="Proteomes" id="UP000466442"/>
    </source>
</evidence>
<dbReference type="PANTHER" id="PTHR24241:SF193">
    <property type="entry name" value="G-PROTEIN COUPLED RECEPTORS FAMILY 1 PROFILE DOMAIN-CONTAINING PROTEIN"/>
    <property type="match status" value="1"/>
</dbReference>
<keyword evidence="5" id="KW-1133">Transmembrane helix</keyword>
<dbReference type="InterPro" id="IPR017452">
    <property type="entry name" value="GPCR_Rhodpsn_7TM"/>
</dbReference>
<keyword evidence="3" id="KW-1003">Cell membrane</keyword>
<dbReference type="GO" id="GO:0005886">
    <property type="term" value="C:plasma membrane"/>
    <property type="evidence" value="ECO:0007669"/>
    <property type="project" value="UniProtKB-SubCell"/>
</dbReference>
<dbReference type="OrthoDB" id="2132067at2759"/>
<keyword evidence="10" id="KW-1185">Reference proteome</keyword>
<protein>
    <recommendedName>
        <fullName evidence="8">G-protein coupled receptors family 1 profile domain-containing protein</fullName>
    </recommendedName>
</protein>
<proteinExistence type="inferred from homology"/>
<dbReference type="PRINTS" id="PR00237">
    <property type="entry name" value="GPCRRHODOPSN"/>
</dbReference>
<reference evidence="9" key="1">
    <citation type="journal article" date="2021" name="Mol. Ecol. Resour.">
        <title>Apolygus lucorum genome provides insights into omnivorousness and mesophyll feeding.</title>
        <authorList>
            <person name="Liu Y."/>
            <person name="Liu H."/>
            <person name="Wang H."/>
            <person name="Huang T."/>
            <person name="Liu B."/>
            <person name="Yang B."/>
            <person name="Yin L."/>
            <person name="Li B."/>
            <person name="Zhang Y."/>
            <person name="Zhang S."/>
            <person name="Jiang F."/>
            <person name="Zhang X."/>
            <person name="Ren Y."/>
            <person name="Wang B."/>
            <person name="Wang S."/>
            <person name="Lu Y."/>
            <person name="Wu K."/>
            <person name="Fan W."/>
            <person name="Wang G."/>
        </authorList>
    </citation>
    <scope>NUCLEOTIDE SEQUENCE</scope>
    <source>
        <strain evidence="9">12Hb</strain>
    </source>
</reference>
<evidence type="ECO:0000256" key="1">
    <source>
        <dbReference type="ARBA" id="ARBA00004651"/>
    </source>
</evidence>
<dbReference type="Pfam" id="PF00001">
    <property type="entry name" value="7tm_1"/>
    <property type="match status" value="1"/>
</dbReference>